<dbReference type="GO" id="GO:0016301">
    <property type="term" value="F:kinase activity"/>
    <property type="evidence" value="ECO:0007669"/>
    <property type="project" value="UniProtKB-KW"/>
</dbReference>
<dbReference type="EMBL" id="CP082214">
    <property type="protein sequence ID" value="WDM71119.1"/>
    <property type="molecule type" value="Genomic_DNA"/>
</dbReference>
<dbReference type="RefSeq" id="WP_104605257.1">
    <property type="nucleotide sequence ID" value="NZ_CP033326.1"/>
</dbReference>
<evidence type="ECO:0000313" key="2">
    <source>
        <dbReference type="EMBL" id="WDM71119.1"/>
    </source>
</evidence>
<evidence type="ECO:0000313" key="4">
    <source>
        <dbReference type="Proteomes" id="UP001214201"/>
    </source>
</evidence>
<dbReference type="EMBL" id="MDED01000050">
    <property type="protein sequence ID" value="PPU72444.1"/>
    <property type="molecule type" value="Genomic_DNA"/>
</dbReference>
<keyword evidence="4" id="KW-1185">Reference proteome</keyword>
<sequence>MFEYITDEIAQDMSALLKVKSEDQTGHRLLAITDALAKTRQQVQVHWQAASDAEARVALGTLQEGMAAAHTIVTHIMASA</sequence>
<proteinExistence type="predicted"/>
<dbReference type="OrthoDB" id="6005520at2"/>
<accession>A0A2S7DFB3</accession>
<reference evidence="1 3" key="1">
    <citation type="submission" date="2016-08" db="EMBL/GenBank/DDBJ databases">
        <authorList>
            <person name="Seilhamer J.J."/>
        </authorList>
    </citation>
    <scope>NUCLEOTIDE SEQUENCE [LARGE SCALE GENOMIC DNA]</scope>
    <source>
        <strain evidence="1 3">CFBP2542</strain>
    </source>
</reference>
<organism evidence="1 3">
    <name type="scientific">Xanthomonas cucurbitae</name>
    <dbReference type="NCBI Taxonomy" id="56453"/>
    <lineage>
        <taxon>Bacteria</taxon>
        <taxon>Pseudomonadati</taxon>
        <taxon>Pseudomonadota</taxon>
        <taxon>Gammaproteobacteria</taxon>
        <taxon>Lysobacterales</taxon>
        <taxon>Lysobacteraceae</taxon>
        <taxon>Xanthomonas</taxon>
    </lineage>
</organism>
<keyword evidence="2" id="KW-0808">Transferase</keyword>
<keyword evidence="2" id="KW-0418">Kinase</keyword>
<dbReference type="Proteomes" id="UP001214201">
    <property type="component" value="Chromosome"/>
</dbReference>
<protein>
    <submittedName>
        <fullName evidence="2">Serine kinase</fullName>
    </submittedName>
</protein>
<dbReference type="AlphaFoldDB" id="A0A2S7DFB3"/>
<evidence type="ECO:0000313" key="3">
    <source>
        <dbReference type="Proteomes" id="UP000239561"/>
    </source>
</evidence>
<gene>
    <name evidence="2" type="ORF">K6978_17420</name>
    <name evidence="1" type="ORF">XcuCFBP2542_17165</name>
</gene>
<dbReference type="Proteomes" id="UP000239561">
    <property type="component" value="Unassembled WGS sequence"/>
</dbReference>
<evidence type="ECO:0000313" key="1">
    <source>
        <dbReference type="EMBL" id="PPU72444.1"/>
    </source>
</evidence>
<reference evidence="2 4" key="2">
    <citation type="submission" date="2021-08" db="EMBL/GenBank/DDBJ databases">
        <title>Genome sequences of Xanthomonas cucurbitae isolates from 5 Midwestern US states.</title>
        <authorList>
            <person name="Hind S.R."/>
        </authorList>
    </citation>
    <scope>NUCLEOTIDE SEQUENCE [LARGE SCALE GENOMIC DNA]</scope>
    <source>
        <strain evidence="2 4">OH_261</strain>
    </source>
</reference>
<name>A0A2S7DFB3_9XANT</name>